<sequence length="872" mass="100490">MDSCNVDRFLQTFHLSQRRADKIFSSLLNFHLPQPSNFITKKGILPVECKDTADILIFFDDLFDSMNGSFNSSKQKTGKYLLGPVTPKSKHSEVWAKSKRILRTMKFVTKEGREVLINMDKEEHNNISILLSFCKHCGEDYAGLIPKKIKDSSEKYGITIPRNTFLPAEKQSVVRTLLKDYFLSLTKHLLAERAQLQALHAANQRTLHTRGELSQERKDQLEQHQATYDKLLGSVTIGGSDEIIMQAGTDPWQDEDTRTFYTTLPDLKVFMPNYQLKEAIKSKAETVTEEMLDEDLKEDELSDSEEQPSVPDVEQEESQPANVSNKYALDSFFTELPNCINRELIDNAAVDFVLNLNTKNNRKKLTRVLFSVARTRLDLLPFYSRFAAILYPVLPDVCVDLCQMLKQDFKYHVRKKDQINIESKIKVVRFIGELVKFGLYSKMEALYCLKVLLHDFKHHHIEMACNLLETCGRYLYCNPDTHQRTMIYLQQMMRKKTVSALDSRYVTQIENAFYYVCPPEAPAQPKEEEPPMHQFIRKILHEDLQKSNEEKILRLMRKLNWDDPEISAIAIQHLAGGWRVRASARRALARLTAELATWQEAVAPAVVDTILEEIRLTMEDPHPRYNQRRIATDAIEELRQTLYPELGEEEQNNNDDQGDDSVNEGLDTIMETDDETDNPQLPEESSDEDPITDNAVNDVNENDEMVLEQRRPAIKPVEDVEFESAFEKMVMENIADRQRENRPQQRDIAVPMTCRQTTKKTYEQLLQGKEGVEFVLMVRKGTKPQYKSFNAPPELASNLQQQALADKQEMERMKRLTLYISERQEEEEYTAESGGGSGGIGNPNRGQHVRQKYQHPKGAPDVDLIFGSKKFK</sequence>
<protein>
    <recommendedName>
        <fullName evidence="4">MIF4G domain-containing protein</fullName>
    </recommendedName>
</protein>
<dbReference type="PANTHER" id="PTHR12839:SF7">
    <property type="entry name" value="REGULATOR OF NONSENSE TRANSCRIPTS 2"/>
    <property type="match status" value="1"/>
</dbReference>
<dbReference type="InterPro" id="IPR016024">
    <property type="entry name" value="ARM-type_fold"/>
</dbReference>
<name>A0ABN8IY53_9NEOP</name>
<keyword evidence="2" id="KW-0963">Cytoplasm</keyword>
<accession>A0ABN8IY53</accession>
<proteinExistence type="predicted"/>
<dbReference type="PANTHER" id="PTHR12839">
    <property type="entry name" value="NONSENSE-MEDIATED MRNA DECAY PROTEIN 2 UP-FRAMESHIFT SUPPRESSOR 2"/>
    <property type="match status" value="1"/>
</dbReference>
<dbReference type="InterPro" id="IPR003890">
    <property type="entry name" value="MIF4G-like_typ-3"/>
</dbReference>
<feature type="region of interest" description="Disordered" evidence="3">
    <location>
        <begin position="824"/>
        <end position="872"/>
    </location>
</feature>
<evidence type="ECO:0000259" key="4">
    <source>
        <dbReference type="SMART" id="SM00543"/>
    </source>
</evidence>
<feature type="domain" description="MIF4G" evidence="4">
    <location>
        <begin position="330"/>
        <end position="519"/>
    </location>
</feature>
<feature type="compositionally biased region" description="Acidic residues" evidence="3">
    <location>
        <begin position="290"/>
        <end position="306"/>
    </location>
</feature>
<evidence type="ECO:0000313" key="5">
    <source>
        <dbReference type="EMBL" id="CAH2067268.1"/>
    </source>
</evidence>
<dbReference type="Proteomes" id="UP000837857">
    <property type="component" value="Chromosome 4"/>
</dbReference>
<dbReference type="Gene3D" id="4.10.80.160">
    <property type="match status" value="1"/>
</dbReference>
<evidence type="ECO:0000256" key="2">
    <source>
        <dbReference type="ARBA" id="ARBA00022490"/>
    </source>
</evidence>
<reference evidence="5" key="1">
    <citation type="submission" date="2022-03" db="EMBL/GenBank/DDBJ databases">
        <authorList>
            <person name="Martin H S."/>
        </authorList>
    </citation>
    <scope>NUCLEOTIDE SEQUENCE</scope>
</reference>
<keyword evidence="6" id="KW-1185">Reference proteome</keyword>
<dbReference type="InterPro" id="IPR007193">
    <property type="entry name" value="Upf2/Nmd2_C"/>
</dbReference>
<dbReference type="Pfam" id="PF02854">
    <property type="entry name" value="MIF4G"/>
    <property type="match status" value="1"/>
</dbReference>
<evidence type="ECO:0000313" key="6">
    <source>
        <dbReference type="Proteomes" id="UP000837857"/>
    </source>
</evidence>
<dbReference type="SUPFAM" id="SSF48371">
    <property type="entry name" value="ARM repeat"/>
    <property type="match status" value="2"/>
</dbReference>
<evidence type="ECO:0000256" key="1">
    <source>
        <dbReference type="ARBA" id="ARBA00004496"/>
    </source>
</evidence>
<organism evidence="5 6">
    <name type="scientific">Iphiclides podalirius</name>
    <name type="common">scarce swallowtail</name>
    <dbReference type="NCBI Taxonomy" id="110791"/>
    <lineage>
        <taxon>Eukaryota</taxon>
        <taxon>Metazoa</taxon>
        <taxon>Ecdysozoa</taxon>
        <taxon>Arthropoda</taxon>
        <taxon>Hexapoda</taxon>
        <taxon>Insecta</taxon>
        <taxon>Pterygota</taxon>
        <taxon>Neoptera</taxon>
        <taxon>Endopterygota</taxon>
        <taxon>Lepidoptera</taxon>
        <taxon>Glossata</taxon>
        <taxon>Ditrysia</taxon>
        <taxon>Papilionoidea</taxon>
        <taxon>Papilionidae</taxon>
        <taxon>Papilioninae</taxon>
        <taxon>Iphiclides</taxon>
    </lineage>
</organism>
<feature type="region of interest" description="Disordered" evidence="3">
    <location>
        <begin position="646"/>
        <end position="665"/>
    </location>
</feature>
<comment type="subcellular location">
    <subcellularLocation>
        <location evidence="1">Cytoplasm</location>
    </subcellularLocation>
</comment>
<feature type="region of interest" description="Disordered" evidence="3">
    <location>
        <begin position="671"/>
        <end position="701"/>
    </location>
</feature>
<gene>
    <name evidence="5" type="ORF">IPOD504_LOCUS13802</name>
</gene>
<feature type="region of interest" description="Disordered" evidence="3">
    <location>
        <begin position="290"/>
        <end position="321"/>
    </location>
</feature>
<feature type="compositionally biased region" description="Acidic residues" evidence="3">
    <location>
        <begin position="646"/>
        <end position="662"/>
    </location>
</feature>
<dbReference type="Gene3D" id="1.25.40.180">
    <property type="match status" value="3"/>
</dbReference>
<dbReference type="Pfam" id="PF04050">
    <property type="entry name" value="Upf2"/>
    <property type="match status" value="1"/>
</dbReference>
<dbReference type="InterPro" id="IPR039762">
    <property type="entry name" value="Nmd2/UPF2"/>
</dbReference>
<feature type="non-terminal residue" evidence="5">
    <location>
        <position position="1"/>
    </location>
</feature>
<dbReference type="SMART" id="SM00543">
    <property type="entry name" value="MIF4G"/>
    <property type="match status" value="1"/>
</dbReference>
<dbReference type="EMBL" id="OW152816">
    <property type="protein sequence ID" value="CAH2067268.1"/>
    <property type="molecule type" value="Genomic_DNA"/>
</dbReference>
<evidence type="ECO:0000256" key="3">
    <source>
        <dbReference type="SAM" id="MobiDB-lite"/>
    </source>
</evidence>